<dbReference type="InterPro" id="IPR050733">
    <property type="entry name" value="Vitellogenin/Apolipophorin"/>
</dbReference>
<dbReference type="GO" id="GO:0005319">
    <property type="term" value="F:lipid transporter activity"/>
    <property type="evidence" value="ECO:0007669"/>
    <property type="project" value="InterPro"/>
</dbReference>
<organism evidence="3 4">
    <name type="scientific">Nesidiocoris tenuis</name>
    <dbReference type="NCBI Taxonomy" id="355587"/>
    <lineage>
        <taxon>Eukaryota</taxon>
        <taxon>Metazoa</taxon>
        <taxon>Ecdysozoa</taxon>
        <taxon>Arthropoda</taxon>
        <taxon>Hexapoda</taxon>
        <taxon>Insecta</taxon>
        <taxon>Pterygota</taxon>
        <taxon>Neoptera</taxon>
        <taxon>Paraneoptera</taxon>
        <taxon>Hemiptera</taxon>
        <taxon>Heteroptera</taxon>
        <taxon>Panheteroptera</taxon>
        <taxon>Cimicomorpha</taxon>
        <taxon>Miridae</taxon>
        <taxon>Dicyphina</taxon>
        <taxon>Nesidiocoris</taxon>
    </lineage>
</organism>
<evidence type="ECO:0000259" key="2">
    <source>
        <dbReference type="SMART" id="SM01169"/>
    </source>
</evidence>
<dbReference type="PANTHER" id="PTHR23345">
    <property type="entry name" value="VITELLOGENIN-RELATED"/>
    <property type="match status" value="1"/>
</dbReference>
<dbReference type="Proteomes" id="UP000479000">
    <property type="component" value="Unassembled WGS sequence"/>
</dbReference>
<dbReference type="Gene3D" id="2.20.80.10">
    <property type="entry name" value="Lipovitellin-phosvitin complex, chain A, domain 4"/>
    <property type="match status" value="1"/>
</dbReference>
<dbReference type="InterPro" id="IPR015819">
    <property type="entry name" value="Lipid_transp_b-sht_shell"/>
</dbReference>
<feature type="region of interest" description="Disordered" evidence="1">
    <location>
        <begin position="16"/>
        <end position="42"/>
    </location>
</feature>
<protein>
    <recommendedName>
        <fullName evidence="2">Vitellinogen open beta-sheet domain-containing protein</fullName>
    </recommendedName>
</protein>
<feature type="compositionally biased region" description="Low complexity" evidence="1">
    <location>
        <begin position="381"/>
        <end position="393"/>
    </location>
</feature>
<evidence type="ECO:0000256" key="1">
    <source>
        <dbReference type="SAM" id="MobiDB-lite"/>
    </source>
</evidence>
<dbReference type="PANTHER" id="PTHR23345:SF15">
    <property type="entry name" value="VITELLOGENIN 1-RELATED"/>
    <property type="match status" value="1"/>
</dbReference>
<dbReference type="Pfam" id="PF09172">
    <property type="entry name" value="Vit_open_b-sht"/>
    <property type="match status" value="1"/>
</dbReference>
<keyword evidence="4" id="KW-1185">Reference proteome</keyword>
<name>A0A6H5G5P5_9HEMI</name>
<evidence type="ECO:0000313" key="4">
    <source>
        <dbReference type="Proteomes" id="UP000479000"/>
    </source>
</evidence>
<feature type="non-terminal residue" evidence="3">
    <location>
        <position position="409"/>
    </location>
</feature>
<accession>A0A6H5G5P5</accession>
<dbReference type="SMART" id="SM01169">
    <property type="entry name" value="DUF1943"/>
    <property type="match status" value="1"/>
</dbReference>
<dbReference type="SUPFAM" id="SSF56968">
    <property type="entry name" value="Lipovitellin-phosvitin complex, beta-sheet shell regions"/>
    <property type="match status" value="1"/>
</dbReference>
<dbReference type="EMBL" id="CADCXU010006597">
    <property type="protein sequence ID" value="CAA9998147.1"/>
    <property type="molecule type" value="Genomic_DNA"/>
</dbReference>
<feature type="compositionally biased region" description="Low complexity" evidence="1">
    <location>
        <begin position="16"/>
        <end position="41"/>
    </location>
</feature>
<dbReference type="InterPro" id="IPR015255">
    <property type="entry name" value="Vitellinogen_open_b-sht"/>
</dbReference>
<dbReference type="AlphaFoldDB" id="A0A6H5G5P5"/>
<dbReference type="OrthoDB" id="160294at2759"/>
<reference evidence="3 4" key="1">
    <citation type="submission" date="2020-02" db="EMBL/GenBank/DDBJ databases">
        <authorList>
            <person name="Ferguson B K."/>
        </authorList>
    </citation>
    <scope>NUCLEOTIDE SEQUENCE [LARGE SCALE GENOMIC DNA]</scope>
</reference>
<feature type="region of interest" description="Disordered" evidence="1">
    <location>
        <begin position="353"/>
        <end position="409"/>
    </location>
</feature>
<sequence>MTSNADDLVNLLSQQFQDNQQSSSSSRGKKSGNANSGSQNSHWSADKLANLLNMEMDEADQVEGNFFLSMLSGDKFFAFDNHTVEQIPRLISQAASQLRSTQHFNATKLYNQYSAKIGFPTATGLPFVFSFSLPSYVYVGGAAQAKAHPDPASGSKDQIQIPTTINATVDVELTYSAKAQGKMGFITPFNHKRYTAALHKNVHLHLPLRASLDLDFENSKIRAKVQPLDTQQKHKLLEYSTVAYTVKHDILDLSPALNNDNARPIHTGNVKRWENTVGQDSTGYAFDVKSETEGKPISVSMAWNAMVRYDVIAALMYGTAENSIDNKNYTIVYNPQQSSAKLAKFILAYDDEQDGQDASAESGRQGHNKHRGSQESRESSDNAAIASSSSPDSAQRRQQFLRKAAAGIQ</sequence>
<evidence type="ECO:0000313" key="3">
    <source>
        <dbReference type="EMBL" id="CAA9998147.1"/>
    </source>
</evidence>
<proteinExistence type="predicted"/>
<feature type="domain" description="Vitellinogen open beta-sheet" evidence="2">
    <location>
        <begin position="11"/>
        <end position="246"/>
    </location>
</feature>
<gene>
    <name evidence="3" type="ORF">NTEN_LOCUS4441</name>
</gene>